<feature type="domain" description="Chromo" evidence="2">
    <location>
        <begin position="139"/>
        <end position="189"/>
    </location>
</feature>
<dbReference type="InterPro" id="IPR016197">
    <property type="entry name" value="Chromo-like_dom_sf"/>
</dbReference>
<dbReference type="InterPro" id="IPR000953">
    <property type="entry name" value="Chromo/chromo_shadow_dom"/>
</dbReference>
<accession>A0A6G0QTV9</accession>
<proteinExistence type="predicted"/>
<evidence type="ECO:0000313" key="3">
    <source>
        <dbReference type="EMBL" id="KAE9302899.1"/>
    </source>
</evidence>
<gene>
    <name evidence="3" type="ORF">PF008_g22367</name>
</gene>
<protein>
    <recommendedName>
        <fullName evidence="2">Chromo domain-containing protein</fullName>
    </recommendedName>
</protein>
<feature type="region of interest" description="Disordered" evidence="1">
    <location>
        <begin position="198"/>
        <end position="231"/>
    </location>
</feature>
<dbReference type="Pfam" id="PF00385">
    <property type="entry name" value="Chromo"/>
    <property type="match status" value="1"/>
</dbReference>
<dbReference type="PROSITE" id="PS50013">
    <property type="entry name" value="CHROMO_2"/>
    <property type="match status" value="1"/>
</dbReference>
<dbReference type="Gene3D" id="2.40.50.40">
    <property type="match status" value="1"/>
</dbReference>
<name>A0A6G0QTV9_9STRA</name>
<evidence type="ECO:0000256" key="1">
    <source>
        <dbReference type="SAM" id="MobiDB-lite"/>
    </source>
</evidence>
<organism evidence="3 4">
    <name type="scientific">Phytophthora fragariae</name>
    <dbReference type="NCBI Taxonomy" id="53985"/>
    <lineage>
        <taxon>Eukaryota</taxon>
        <taxon>Sar</taxon>
        <taxon>Stramenopiles</taxon>
        <taxon>Oomycota</taxon>
        <taxon>Peronosporomycetes</taxon>
        <taxon>Peronosporales</taxon>
        <taxon>Peronosporaceae</taxon>
        <taxon>Phytophthora</taxon>
    </lineage>
</organism>
<feature type="compositionally biased region" description="Basic residues" evidence="1">
    <location>
        <begin position="214"/>
        <end position="223"/>
    </location>
</feature>
<dbReference type="EMBL" id="QXFY01002109">
    <property type="protein sequence ID" value="KAE9302899.1"/>
    <property type="molecule type" value="Genomic_DNA"/>
</dbReference>
<feature type="compositionally biased region" description="Polar residues" evidence="1">
    <location>
        <begin position="198"/>
        <end position="213"/>
    </location>
</feature>
<sequence>MDSKQRKIMEIPEQPEAIGKWMEQLRNSIRALHKPMMEERARQTVRNKRMQKYACRPNFDVGDYVLRSRVDQKHHDKLLVTWVGPYQVVRADSHSFAVRHLLTGKESDVHPSRLKYYADSSLQVTEELREHIAAQGLILPVSELKEARWNKEKMDYEVLVSWKGLEPIEDSWEPTAQLSKDIPVLLTQFATTANDRQFVQPSQPKHIQSQGRQTGRHQTHSRPCKANMIEW</sequence>
<reference evidence="3 4" key="1">
    <citation type="submission" date="2018-09" db="EMBL/GenBank/DDBJ databases">
        <title>Genomic investigation of the strawberry pathogen Phytophthora fragariae indicates pathogenicity is determined by transcriptional variation in three key races.</title>
        <authorList>
            <person name="Adams T.M."/>
            <person name="Armitage A.D."/>
            <person name="Sobczyk M.K."/>
            <person name="Bates H.J."/>
            <person name="Dunwell J.M."/>
            <person name="Nellist C.F."/>
            <person name="Harrison R.J."/>
        </authorList>
    </citation>
    <scope>NUCLEOTIDE SEQUENCE [LARGE SCALE GENOMIC DNA]</scope>
    <source>
        <strain evidence="3 4">NOV-77</strain>
    </source>
</reference>
<dbReference type="SUPFAM" id="SSF54160">
    <property type="entry name" value="Chromo domain-like"/>
    <property type="match status" value="1"/>
</dbReference>
<dbReference type="Proteomes" id="UP000486351">
    <property type="component" value="Unassembled WGS sequence"/>
</dbReference>
<dbReference type="InterPro" id="IPR023780">
    <property type="entry name" value="Chromo_domain"/>
</dbReference>
<evidence type="ECO:0000313" key="4">
    <source>
        <dbReference type="Proteomes" id="UP000486351"/>
    </source>
</evidence>
<evidence type="ECO:0000259" key="2">
    <source>
        <dbReference type="PROSITE" id="PS50013"/>
    </source>
</evidence>
<comment type="caution">
    <text evidence="3">The sequence shown here is derived from an EMBL/GenBank/DDBJ whole genome shotgun (WGS) entry which is preliminary data.</text>
</comment>
<dbReference type="AlphaFoldDB" id="A0A6G0QTV9"/>